<keyword evidence="6" id="KW-0238">DNA-binding</keyword>
<feature type="domain" description="Cas12f1-like TNB" evidence="9">
    <location>
        <begin position="291"/>
        <end position="359"/>
    </location>
</feature>
<evidence type="ECO:0000256" key="2">
    <source>
        <dbReference type="ARBA" id="ARBA00011044"/>
    </source>
</evidence>
<accession>A0A1W1D3K6</accession>
<evidence type="ECO:0000256" key="4">
    <source>
        <dbReference type="ARBA" id="ARBA00022723"/>
    </source>
</evidence>
<dbReference type="Pfam" id="PF07282">
    <property type="entry name" value="Cas12f1-like_TNB"/>
    <property type="match status" value="1"/>
</dbReference>
<evidence type="ECO:0000259" key="9">
    <source>
        <dbReference type="Pfam" id="PF07282"/>
    </source>
</evidence>
<dbReference type="NCBIfam" id="TIGR01766">
    <property type="entry name" value="IS200/IS605 family accessory protein TnpB-like domain"/>
    <property type="match status" value="1"/>
</dbReference>
<dbReference type="InterPro" id="IPR010095">
    <property type="entry name" value="Cas12f1-like_TNB"/>
</dbReference>
<organism evidence="11">
    <name type="scientific">hydrothermal vent metagenome</name>
    <dbReference type="NCBI Taxonomy" id="652676"/>
    <lineage>
        <taxon>unclassified sequences</taxon>
        <taxon>metagenomes</taxon>
        <taxon>ecological metagenomes</taxon>
    </lineage>
</organism>
<evidence type="ECO:0000259" key="10">
    <source>
        <dbReference type="Pfam" id="PF12323"/>
    </source>
</evidence>
<reference evidence="11" key="1">
    <citation type="submission" date="2016-10" db="EMBL/GenBank/DDBJ databases">
        <authorList>
            <person name="de Groot N.N."/>
        </authorList>
    </citation>
    <scope>NUCLEOTIDE SEQUENCE</scope>
</reference>
<comment type="similarity">
    <text evidence="1">In the C-terminal section; belongs to the transposase 35 family.</text>
</comment>
<dbReference type="InterPro" id="IPR021027">
    <property type="entry name" value="Transposase_put_HTH"/>
</dbReference>
<name>A0A1W1D3K6_9ZZZZ</name>
<dbReference type="EMBL" id="FPHP01000014">
    <property type="protein sequence ID" value="SFV75032.1"/>
    <property type="molecule type" value="Genomic_DNA"/>
</dbReference>
<dbReference type="GO" id="GO:0046872">
    <property type="term" value="F:metal ion binding"/>
    <property type="evidence" value="ECO:0007669"/>
    <property type="project" value="UniProtKB-KW"/>
</dbReference>
<evidence type="ECO:0000256" key="1">
    <source>
        <dbReference type="ARBA" id="ARBA00008761"/>
    </source>
</evidence>
<keyword evidence="4" id="KW-0479">Metal-binding</keyword>
<dbReference type="GO" id="GO:0006310">
    <property type="term" value="P:DNA recombination"/>
    <property type="evidence" value="ECO:0007669"/>
    <property type="project" value="UniProtKB-KW"/>
</dbReference>
<protein>
    <submittedName>
        <fullName evidence="11">Mobile element protein</fullName>
    </submittedName>
</protein>
<feature type="domain" description="Probable transposase IS891/IS1136/IS1341" evidence="8">
    <location>
        <begin position="172"/>
        <end position="279"/>
    </location>
</feature>
<evidence type="ECO:0000256" key="3">
    <source>
        <dbReference type="ARBA" id="ARBA00022578"/>
    </source>
</evidence>
<dbReference type="GO" id="GO:0032196">
    <property type="term" value="P:transposition"/>
    <property type="evidence" value="ECO:0007669"/>
    <property type="project" value="UniProtKB-KW"/>
</dbReference>
<dbReference type="AlphaFoldDB" id="A0A1W1D3K6"/>
<dbReference type="InterPro" id="IPR001959">
    <property type="entry name" value="Transposase"/>
</dbReference>
<keyword evidence="7" id="KW-0233">DNA recombination</keyword>
<dbReference type="NCBIfam" id="NF040570">
    <property type="entry name" value="guided_TnpB"/>
    <property type="match status" value="1"/>
</dbReference>
<evidence type="ECO:0000259" key="8">
    <source>
        <dbReference type="Pfam" id="PF01385"/>
    </source>
</evidence>
<gene>
    <name evidence="11" type="ORF">MNB_SM-3-208</name>
</gene>
<dbReference type="GO" id="GO:0003677">
    <property type="term" value="F:DNA binding"/>
    <property type="evidence" value="ECO:0007669"/>
    <property type="project" value="UniProtKB-KW"/>
</dbReference>
<comment type="similarity">
    <text evidence="2">In the N-terminal section; belongs to the transposase 2 family.</text>
</comment>
<dbReference type="Pfam" id="PF12323">
    <property type="entry name" value="HTH_OrfB_IS605"/>
    <property type="match status" value="1"/>
</dbReference>
<keyword evidence="5" id="KW-0862">Zinc</keyword>
<keyword evidence="3" id="KW-0815">Transposition</keyword>
<dbReference type="PANTHER" id="PTHR30405">
    <property type="entry name" value="TRANSPOSASE"/>
    <property type="match status" value="1"/>
</dbReference>
<dbReference type="InterPro" id="IPR051399">
    <property type="entry name" value="RNA-guided_DNA_endo/Transpos"/>
</dbReference>
<dbReference type="Pfam" id="PF01385">
    <property type="entry name" value="OrfB_IS605"/>
    <property type="match status" value="1"/>
</dbReference>
<evidence type="ECO:0000313" key="11">
    <source>
        <dbReference type="EMBL" id="SFV75032.1"/>
    </source>
</evidence>
<evidence type="ECO:0000256" key="5">
    <source>
        <dbReference type="ARBA" id="ARBA00022833"/>
    </source>
</evidence>
<sequence length="378" mass="43770">MLKAYKYRIYPTKTQIALIEKHFGSVRFVYNYFLEYRQREYAKGNKKIGYMLTQSELTKLKKLDEYKWLNECGSQSLQMALRSLDGAFTRFFKKQGGYPKFKSKKYTHQSFTAPQNIKVANNRVYLPKFTKEGLKVKLHRNIPENAILKQATISRQNNQYFISILIEDNIPTPKPTKAKTAVGLDMGIAHHIITSDGVKYPNNKYYNKSQKKLLKLQRRLSKKQKGSNNREKAKLKVQKLHTKITNQRKDNLHKISNEITNQYDIICLETLNVKGMIKNHKLAKSIADVAWSEFIRQLEYKATWKGKTIIKIDKWFPSSQICSYCGASTGKKALNIRKFDCPHCKKANIDRDVNAAINIRNYGLGQVDNRNTVGTIGI</sequence>
<evidence type="ECO:0000256" key="6">
    <source>
        <dbReference type="ARBA" id="ARBA00023125"/>
    </source>
</evidence>
<feature type="domain" description="Transposase putative helix-turn-helix" evidence="10">
    <location>
        <begin position="1"/>
        <end position="46"/>
    </location>
</feature>
<proteinExistence type="inferred from homology"/>
<evidence type="ECO:0000256" key="7">
    <source>
        <dbReference type="ARBA" id="ARBA00023172"/>
    </source>
</evidence>
<dbReference type="PANTHER" id="PTHR30405:SF25">
    <property type="entry name" value="RNA-GUIDED DNA ENDONUCLEASE INSQ-RELATED"/>
    <property type="match status" value="1"/>
</dbReference>